<comment type="subcellular location">
    <subcellularLocation>
        <location evidence="1">Cell envelope</location>
    </subcellularLocation>
</comment>
<dbReference type="EMBL" id="AZFB01000026">
    <property type="protein sequence ID" value="KRL61654.1"/>
    <property type="molecule type" value="Genomic_DNA"/>
</dbReference>
<evidence type="ECO:0000256" key="4">
    <source>
        <dbReference type="ARBA" id="ARBA00022729"/>
    </source>
</evidence>
<dbReference type="InterPro" id="IPR050490">
    <property type="entry name" value="Bact_solute-bd_prot1"/>
</dbReference>
<dbReference type="Gene3D" id="3.40.190.10">
    <property type="entry name" value="Periplasmic binding protein-like II"/>
    <property type="match status" value="1"/>
</dbReference>
<evidence type="ECO:0000256" key="2">
    <source>
        <dbReference type="ARBA" id="ARBA00008520"/>
    </source>
</evidence>
<comment type="similarity">
    <text evidence="2">Belongs to the bacterial solute-binding protein 1 family.</text>
</comment>
<dbReference type="InterPro" id="IPR006059">
    <property type="entry name" value="SBP"/>
</dbReference>
<evidence type="ECO:0000256" key="1">
    <source>
        <dbReference type="ARBA" id="ARBA00004196"/>
    </source>
</evidence>
<reference evidence="6 7" key="1">
    <citation type="journal article" date="2015" name="Genome Announc.">
        <title>Expanding the biotechnology potential of lactobacilli through comparative genomics of 213 strains and associated genera.</title>
        <authorList>
            <person name="Sun Z."/>
            <person name="Harris H.M."/>
            <person name="McCann A."/>
            <person name="Guo C."/>
            <person name="Argimon S."/>
            <person name="Zhang W."/>
            <person name="Yang X."/>
            <person name="Jeffery I.B."/>
            <person name="Cooney J.C."/>
            <person name="Kagawa T.F."/>
            <person name="Liu W."/>
            <person name="Song Y."/>
            <person name="Salvetti E."/>
            <person name="Wrobel A."/>
            <person name="Rasinkangas P."/>
            <person name="Parkhill J."/>
            <person name="Rea M.C."/>
            <person name="O'Sullivan O."/>
            <person name="Ritari J."/>
            <person name="Douillard F.P."/>
            <person name="Paul Ross R."/>
            <person name="Yang R."/>
            <person name="Briner A.E."/>
            <person name="Felis G.E."/>
            <person name="de Vos W.M."/>
            <person name="Barrangou R."/>
            <person name="Klaenhammer T.R."/>
            <person name="Caufield P.W."/>
            <person name="Cui Y."/>
            <person name="Zhang H."/>
            <person name="O'Toole P.W."/>
        </authorList>
    </citation>
    <scope>NUCLEOTIDE SEQUENCE [LARGE SCALE GENOMIC DNA]</scope>
    <source>
        <strain evidence="6 7">DSM 15354</strain>
    </source>
</reference>
<dbReference type="STRING" id="1122152.GCA_000425905_01397"/>
<dbReference type="eggNOG" id="COG1653">
    <property type="taxonomic scope" value="Bacteria"/>
</dbReference>
<name>A0A0R1RXD4_9LACO</name>
<dbReference type="SUPFAM" id="SSF53850">
    <property type="entry name" value="Periplasmic binding protein-like II"/>
    <property type="match status" value="1"/>
</dbReference>
<protein>
    <submittedName>
        <fullName evidence="6">Sugar ABC superfamily ATP binding cassette transporter, permease protein</fullName>
    </submittedName>
</protein>
<feature type="signal peptide" evidence="5">
    <location>
        <begin position="1"/>
        <end position="21"/>
    </location>
</feature>
<dbReference type="RefSeq" id="WP_027825337.1">
    <property type="nucleotide sequence ID" value="NZ_AUEI01000021.1"/>
</dbReference>
<sequence>MKLVKKLSIISAVAASLLATAGCSNNAKTSSPSSSKDTIPSKITKKTTITFWHGMTGPLEGSLKKLTAEFEKENPNIKVKLENQNSYQDLHSKITSTMQSPKNLPTITQAYPGWLYTAAKNNMLVDLTPYINNSKIGWGSSKKSQIKADLLKGAQINGKQYGIPFNKSVEILIYNKQLLEKYGVKVPKTTAELKAAAKKIYEKSNHKVAGAGFDVLATYYTLEMKAKGHNFNSNIDFTGKDSKAVINYYANGVKDGYFKIAGSQKYLSTPFANQKIAMYVGSSAGEAFVKKGVANKFEYGVAARPTEYNMPQGTDIYMFNQASAMQKAAAFKYIKFLTSKASQLKWASQTGYIPVNTQALNSAEYKNSKAVKAPKILSSNIKKLYTIPVVKNSDSAFSDLTSIMESILSQAAKGNNIDSAIKAGKAKFDSDWKQ</sequence>
<proteinExistence type="inferred from homology"/>
<feature type="chain" id="PRO_5039671366" evidence="5">
    <location>
        <begin position="22"/>
        <end position="434"/>
    </location>
</feature>
<dbReference type="CDD" id="cd14748">
    <property type="entry name" value="PBP2_UgpB"/>
    <property type="match status" value="1"/>
</dbReference>
<dbReference type="PANTHER" id="PTHR43649">
    <property type="entry name" value="ARABINOSE-BINDING PROTEIN-RELATED"/>
    <property type="match status" value="1"/>
</dbReference>
<organism evidence="6 7">
    <name type="scientific">Lactobacillus psittaci DSM 15354</name>
    <dbReference type="NCBI Taxonomy" id="1122152"/>
    <lineage>
        <taxon>Bacteria</taxon>
        <taxon>Bacillati</taxon>
        <taxon>Bacillota</taxon>
        <taxon>Bacilli</taxon>
        <taxon>Lactobacillales</taxon>
        <taxon>Lactobacillaceae</taxon>
        <taxon>Lactobacillus</taxon>
    </lineage>
</organism>
<dbReference type="PANTHER" id="PTHR43649:SF31">
    <property type="entry name" value="SN-GLYCEROL-3-PHOSPHATE-BINDING PERIPLASMIC PROTEIN UGPB"/>
    <property type="match status" value="1"/>
</dbReference>
<accession>A0A0R1RXD4</accession>
<keyword evidence="3" id="KW-0813">Transport</keyword>
<dbReference type="GO" id="GO:0030313">
    <property type="term" value="C:cell envelope"/>
    <property type="evidence" value="ECO:0007669"/>
    <property type="project" value="UniProtKB-SubCell"/>
</dbReference>
<dbReference type="OrthoDB" id="9795467at2"/>
<dbReference type="Pfam" id="PF13416">
    <property type="entry name" value="SBP_bac_8"/>
    <property type="match status" value="1"/>
</dbReference>
<dbReference type="PROSITE" id="PS51257">
    <property type="entry name" value="PROKAR_LIPOPROTEIN"/>
    <property type="match status" value="1"/>
</dbReference>
<gene>
    <name evidence="6" type="ORF">FC23_GL000633</name>
</gene>
<keyword evidence="4 5" id="KW-0732">Signal</keyword>
<evidence type="ECO:0000313" key="7">
    <source>
        <dbReference type="Proteomes" id="UP000051931"/>
    </source>
</evidence>
<dbReference type="Proteomes" id="UP000051931">
    <property type="component" value="Unassembled WGS sequence"/>
</dbReference>
<dbReference type="AlphaFoldDB" id="A0A0R1RXD4"/>
<evidence type="ECO:0000256" key="5">
    <source>
        <dbReference type="SAM" id="SignalP"/>
    </source>
</evidence>
<comment type="caution">
    <text evidence="6">The sequence shown here is derived from an EMBL/GenBank/DDBJ whole genome shotgun (WGS) entry which is preliminary data.</text>
</comment>
<keyword evidence="7" id="KW-1185">Reference proteome</keyword>
<dbReference type="PATRIC" id="fig|1122152.4.peg.643"/>
<evidence type="ECO:0000256" key="3">
    <source>
        <dbReference type="ARBA" id="ARBA00022448"/>
    </source>
</evidence>
<evidence type="ECO:0000313" key="6">
    <source>
        <dbReference type="EMBL" id="KRL61654.1"/>
    </source>
</evidence>